<dbReference type="InterPro" id="IPR005856">
    <property type="entry name" value="Cys_synth"/>
</dbReference>
<dbReference type="FunFam" id="3.40.50.1100:FF:000002">
    <property type="entry name" value="Cysteine synthase"/>
    <property type="match status" value="1"/>
</dbReference>
<keyword evidence="6" id="KW-0503">Monooxygenase</keyword>
<evidence type="ECO:0000256" key="8">
    <source>
        <dbReference type="ARBA" id="ARBA00047931"/>
    </source>
</evidence>
<evidence type="ECO:0000256" key="7">
    <source>
        <dbReference type="ARBA" id="ARBA00023192"/>
    </source>
</evidence>
<dbReference type="GO" id="GO:0004124">
    <property type="term" value="F:cysteine synthase activity"/>
    <property type="evidence" value="ECO:0007669"/>
    <property type="project" value="UniProtKB-UniRule"/>
</dbReference>
<dbReference type="GO" id="GO:0005506">
    <property type="term" value="F:iron ion binding"/>
    <property type="evidence" value="ECO:0007669"/>
    <property type="project" value="InterPro"/>
</dbReference>
<proteinExistence type="inferred from homology"/>
<dbReference type="GO" id="GO:0020037">
    <property type="term" value="F:heme binding"/>
    <property type="evidence" value="ECO:0007669"/>
    <property type="project" value="InterPro"/>
</dbReference>
<keyword evidence="3 12" id="KW-0028">Amino-acid biosynthesis</keyword>
<keyword evidence="4 12" id="KW-0808">Transferase</keyword>
<evidence type="ECO:0000256" key="12">
    <source>
        <dbReference type="RuleBase" id="RU003985"/>
    </source>
</evidence>
<dbReference type="Pfam" id="PF00291">
    <property type="entry name" value="PALP"/>
    <property type="match status" value="1"/>
</dbReference>
<dbReference type="WBParaSite" id="jg4957">
    <property type="protein sequence ID" value="jg4957"/>
    <property type="gene ID" value="jg4957"/>
</dbReference>
<dbReference type="Gene3D" id="1.10.630.10">
    <property type="entry name" value="Cytochrome P450"/>
    <property type="match status" value="1"/>
</dbReference>
<feature type="binding site" evidence="10">
    <location>
        <position position="83"/>
    </location>
    <ligand>
        <name>pyridoxal 5'-phosphate</name>
        <dbReference type="ChEBI" id="CHEBI:597326"/>
    </ligand>
</feature>
<dbReference type="Gene3D" id="3.40.50.1100">
    <property type="match status" value="2"/>
</dbReference>
<dbReference type="CDD" id="cd01561">
    <property type="entry name" value="CBS_like"/>
    <property type="match status" value="1"/>
</dbReference>
<comment type="similarity">
    <text evidence="2 12">Belongs to the cysteine synthase/cystathionine beta-synthase family.</text>
</comment>
<feature type="region of interest" description="Disordered" evidence="13">
    <location>
        <begin position="473"/>
        <end position="492"/>
    </location>
</feature>
<keyword evidence="7 12" id="KW-0198">Cysteine biosynthesis</keyword>
<evidence type="ECO:0000256" key="9">
    <source>
        <dbReference type="ARBA" id="ARBA00050896"/>
    </source>
</evidence>
<dbReference type="NCBIfam" id="TIGR01139">
    <property type="entry name" value="cysK"/>
    <property type="match status" value="1"/>
</dbReference>
<feature type="modified residue" description="N6-(pyridoxal phosphate)lysine" evidence="11">
    <location>
        <position position="52"/>
    </location>
</feature>
<dbReference type="PROSITE" id="PS00901">
    <property type="entry name" value="CYS_SYNTHASE"/>
    <property type="match status" value="1"/>
</dbReference>
<evidence type="ECO:0000256" key="10">
    <source>
        <dbReference type="PIRSR" id="PIRSR605856-50"/>
    </source>
</evidence>
<dbReference type="InterPro" id="IPR005859">
    <property type="entry name" value="CysK"/>
</dbReference>
<evidence type="ECO:0000256" key="2">
    <source>
        <dbReference type="ARBA" id="ARBA00007103"/>
    </source>
</evidence>
<dbReference type="FunFam" id="3.40.50.1100:FF:000006">
    <property type="entry name" value="Cysteine synthase"/>
    <property type="match status" value="1"/>
</dbReference>
<dbReference type="InterPro" id="IPR036396">
    <property type="entry name" value="Cyt_P450_sf"/>
</dbReference>
<evidence type="ECO:0000313" key="15">
    <source>
        <dbReference type="Proteomes" id="UP000887574"/>
    </source>
</evidence>
<reference evidence="16" key="1">
    <citation type="submission" date="2022-11" db="UniProtKB">
        <authorList>
            <consortium name="WormBaseParasite"/>
        </authorList>
    </citation>
    <scope>IDENTIFICATION</scope>
</reference>
<feature type="binding site" evidence="10">
    <location>
        <begin position="187"/>
        <end position="191"/>
    </location>
    <ligand>
        <name>pyridoxal 5'-phosphate</name>
        <dbReference type="ChEBI" id="CHEBI:597326"/>
    </ligand>
</feature>
<keyword evidence="5 10" id="KW-0663">Pyridoxal phosphate</keyword>
<evidence type="ECO:0000259" key="14">
    <source>
        <dbReference type="Pfam" id="PF00291"/>
    </source>
</evidence>
<dbReference type="InterPro" id="IPR001926">
    <property type="entry name" value="TrpB-like_PALP"/>
</dbReference>
<keyword evidence="15" id="KW-1185">Reference proteome</keyword>
<dbReference type="SUPFAM" id="SSF53686">
    <property type="entry name" value="Tryptophan synthase beta subunit-like PLP-dependent enzymes"/>
    <property type="match status" value="1"/>
</dbReference>
<dbReference type="InterPro" id="IPR001216">
    <property type="entry name" value="P-phosphate_BS"/>
</dbReference>
<dbReference type="InterPro" id="IPR036052">
    <property type="entry name" value="TrpB-like_PALP_sf"/>
</dbReference>
<evidence type="ECO:0000256" key="6">
    <source>
        <dbReference type="ARBA" id="ARBA00023033"/>
    </source>
</evidence>
<dbReference type="Proteomes" id="UP000887574">
    <property type="component" value="Unplaced"/>
</dbReference>
<comment type="catalytic activity">
    <reaction evidence="8 12">
        <text>O-acetyl-L-serine + hydrogen sulfide = L-cysteine + acetate</text>
        <dbReference type="Rhea" id="RHEA:14829"/>
        <dbReference type="ChEBI" id="CHEBI:29919"/>
        <dbReference type="ChEBI" id="CHEBI:30089"/>
        <dbReference type="ChEBI" id="CHEBI:35235"/>
        <dbReference type="ChEBI" id="CHEBI:58340"/>
        <dbReference type="EC" id="2.5.1.47"/>
    </reaction>
</comment>
<organism evidence="15 16">
    <name type="scientific">Ditylenchus dipsaci</name>
    <dbReference type="NCBI Taxonomy" id="166011"/>
    <lineage>
        <taxon>Eukaryota</taxon>
        <taxon>Metazoa</taxon>
        <taxon>Ecdysozoa</taxon>
        <taxon>Nematoda</taxon>
        <taxon>Chromadorea</taxon>
        <taxon>Rhabditida</taxon>
        <taxon>Tylenchina</taxon>
        <taxon>Tylenchomorpha</taxon>
        <taxon>Sphaerularioidea</taxon>
        <taxon>Anguinidae</taxon>
        <taxon>Anguininae</taxon>
        <taxon>Ditylenchus</taxon>
    </lineage>
</organism>
<comment type="catalytic activity">
    <reaction evidence="9">
        <text>hydrogen cyanide + L-cysteine = 3-cyano-L-alanine + hydrogen sulfide + H(+)</text>
        <dbReference type="Rhea" id="RHEA:17821"/>
        <dbReference type="ChEBI" id="CHEBI:15378"/>
        <dbReference type="ChEBI" id="CHEBI:18407"/>
        <dbReference type="ChEBI" id="CHEBI:29919"/>
        <dbReference type="ChEBI" id="CHEBI:35235"/>
        <dbReference type="ChEBI" id="CHEBI:77860"/>
        <dbReference type="EC" id="4.4.1.9"/>
    </reaction>
</comment>
<sequence length="528" mass="58340">MDTFPDPSCNILDSPIQIVGNTPLVYIHKICAGLPCKIACKIEYLNPACSVKDRIGYKMVENAERAGLIKPGETTLIEYTSGNTGIALAFVCAAKGYKLILTMPSSMSIERRVLLKAYGAEVFLTDPALGFKGVADRALEIQALIPNSYILNQFENPANIEAHYENTGPEIWKQTKGAVDICVFGVGTGGTLTGIGKYLKEKKPEVKMFAVEPYESSVLNGHPAGSHKIAEVLRVKGEDAIQMAKRLAEEEGILGGISSGANVCAAVELAKRPENAGKLIVTGLASFGERYLSSDLYADIKTIMLEINTVIETIEHNLYQMNESKCVLDLSSLIDVAVGSVINQLVFGYRFIGDTLKEMYKLKRIMKAQVHMMIHPVASLLFAMPWLRHFPVFSYYFKQLELGISHLYRYFDNQIKTSIERRKKEAEVSSYQEDDTCVVDAFLHEMENRKALNKNMIEEPYFKSPRKSKSIADLGEGAGHASHTRRPPLLSGKKNTKVVLAPSLSPSKDAAFVPHTYGALWLLFESAP</sequence>
<evidence type="ECO:0000256" key="4">
    <source>
        <dbReference type="ARBA" id="ARBA00022679"/>
    </source>
</evidence>
<keyword evidence="6" id="KW-0560">Oxidoreductase</keyword>
<dbReference type="GO" id="GO:0004497">
    <property type="term" value="F:monooxygenase activity"/>
    <property type="evidence" value="ECO:0007669"/>
    <property type="project" value="UniProtKB-KW"/>
</dbReference>
<dbReference type="GO" id="GO:0050017">
    <property type="term" value="F:L-3-cyanoalanine synthase activity"/>
    <property type="evidence" value="ECO:0007669"/>
    <property type="project" value="UniProtKB-EC"/>
</dbReference>
<feature type="binding site" evidence="10">
    <location>
        <position position="258"/>
    </location>
    <ligand>
        <name>pyridoxal 5'-phosphate</name>
        <dbReference type="ChEBI" id="CHEBI:597326"/>
    </ligand>
</feature>
<dbReference type="NCBIfam" id="TIGR01136">
    <property type="entry name" value="cysKM"/>
    <property type="match status" value="1"/>
</dbReference>
<dbReference type="PANTHER" id="PTHR10314">
    <property type="entry name" value="CYSTATHIONINE BETA-SYNTHASE"/>
    <property type="match status" value="1"/>
</dbReference>
<evidence type="ECO:0000313" key="16">
    <source>
        <dbReference type="WBParaSite" id="jg4957"/>
    </source>
</evidence>
<accession>A0A915EEA9</accession>
<protein>
    <recommendedName>
        <fullName evidence="12">Cysteine synthase</fullName>
        <ecNumber evidence="12">2.5.1.47</ecNumber>
    </recommendedName>
</protein>
<dbReference type="SUPFAM" id="SSF48264">
    <property type="entry name" value="Cytochrome P450"/>
    <property type="match status" value="1"/>
</dbReference>
<evidence type="ECO:0000256" key="3">
    <source>
        <dbReference type="ARBA" id="ARBA00022605"/>
    </source>
</evidence>
<evidence type="ECO:0000256" key="11">
    <source>
        <dbReference type="PIRSR" id="PIRSR605856-51"/>
    </source>
</evidence>
<dbReference type="EC" id="2.5.1.47" evidence="12"/>
<name>A0A915EEA9_9BILA</name>
<evidence type="ECO:0000256" key="1">
    <source>
        <dbReference type="ARBA" id="ARBA00001933"/>
    </source>
</evidence>
<feature type="domain" description="Tryptophan synthase beta chain-like PALP" evidence="14">
    <location>
        <begin position="18"/>
        <end position="281"/>
    </location>
</feature>
<dbReference type="AlphaFoldDB" id="A0A915EEA9"/>
<evidence type="ECO:0000256" key="13">
    <source>
        <dbReference type="SAM" id="MobiDB-lite"/>
    </source>
</evidence>
<comment type="cofactor">
    <cofactor evidence="1 10 12">
        <name>pyridoxal 5'-phosphate</name>
        <dbReference type="ChEBI" id="CHEBI:597326"/>
    </cofactor>
</comment>
<dbReference type="InterPro" id="IPR050214">
    <property type="entry name" value="Cys_Synth/Cystath_Beta-Synth"/>
</dbReference>
<dbReference type="GO" id="GO:0016705">
    <property type="term" value="F:oxidoreductase activity, acting on paired donors, with incorporation or reduction of molecular oxygen"/>
    <property type="evidence" value="ECO:0007669"/>
    <property type="project" value="InterPro"/>
</dbReference>
<dbReference type="GO" id="GO:0006535">
    <property type="term" value="P:cysteine biosynthetic process from serine"/>
    <property type="evidence" value="ECO:0007669"/>
    <property type="project" value="UniProtKB-UniRule"/>
</dbReference>
<evidence type="ECO:0000256" key="5">
    <source>
        <dbReference type="ARBA" id="ARBA00022898"/>
    </source>
</evidence>